<proteinExistence type="predicted"/>
<dbReference type="InterPro" id="IPR007110">
    <property type="entry name" value="Ig-like_dom"/>
</dbReference>
<dbReference type="InterPro" id="IPR013783">
    <property type="entry name" value="Ig-like_fold"/>
</dbReference>
<evidence type="ECO:0000259" key="1">
    <source>
        <dbReference type="PROSITE" id="PS50835"/>
    </source>
</evidence>
<organism evidence="2 3">
    <name type="scientific">Lates calcarifer</name>
    <name type="common">Barramundi</name>
    <name type="synonym">Holocentrus calcarifer</name>
    <dbReference type="NCBI Taxonomy" id="8187"/>
    <lineage>
        <taxon>Eukaryota</taxon>
        <taxon>Metazoa</taxon>
        <taxon>Chordata</taxon>
        <taxon>Craniata</taxon>
        <taxon>Vertebrata</taxon>
        <taxon>Euteleostomi</taxon>
        <taxon>Actinopterygii</taxon>
        <taxon>Neopterygii</taxon>
        <taxon>Teleostei</taxon>
        <taxon>Neoteleostei</taxon>
        <taxon>Acanthomorphata</taxon>
        <taxon>Carangaria</taxon>
        <taxon>Carangaria incertae sedis</taxon>
        <taxon>Centropomidae</taxon>
        <taxon>Lates</taxon>
    </lineage>
</organism>
<keyword evidence="3" id="KW-1185">Reference proteome</keyword>
<dbReference type="AlphaFoldDB" id="A0A4W6CM68"/>
<dbReference type="Ensembl" id="ENSLCAT00010013697.1">
    <property type="protein sequence ID" value="ENSLCAP00010013414.1"/>
    <property type="gene ID" value="ENSLCAG00010006358.1"/>
</dbReference>
<evidence type="ECO:0000313" key="2">
    <source>
        <dbReference type="Ensembl" id="ENSLCAP00010013414.1"/>
    </source>
</evidence>
<reference evidence="2" key="2">
    <citation type="submission" date="2025-08" db="UniProtKB">
        <authorList>
            <consortium name="Ensembl"/>
        </authorList>
    </citation>
    <scope>IDENTIFICATION</scope>
</reference>
<evidence type="ECO:0000313" key="3">
    <source>
        <dbReference type="Proteomes" id="UP000314980"/>
    </source>
</evidence>
<sequence>MNISKSHLKQLQEILMSSFHCNLVFDRQNDESVDQEKNQQIDKKSQVGLLQPAEGSSVSVSVLKSTQQLQLQLQRQSAAAALSERTRTDTFNSRQVFVSVSLTVGNWVWIFGSGTKLYVTDKDIVKPVVSVYPAASRAHLGGKTSLLCLASGMFPPLVQFSWKRQEEDGNLVDVSSLGLHISLFTFCSSLKDFNIHSLILLECPTAQQIPITQLSLHRSD</sequence>
<accession>A0A4W6CM68</accession>
<dbReference type="PROSITE" id="PS50835">
    <property type="entry name" value="IG_LIKE"/>
    <property type="match status" value="1"/>
</dbReference>
<dbReference type="Gene3D" id="2.60.40.10">
    <property type="entry name" value="Immunoglobulins"/>
    <property type="match status" value="1"/>
</dbReference>
<feature type="domain" description="Ig-like" evidence="1">
    <location>
        <begin position="127"/>
        <end position="187"/>
    </location>
</feature>
<dbReference type="GeneTree" id="ENSGT00670000098480"/>
<protein>
    <recommendedName>
        <fullName evidence="1">Ig-like domain-containing protein</fullName>
    </recommendedName>
</protein>
<reference evidence="2" key="3">
    <citation type="submission" date="2025-09" db="UniProtKB">
        <authorList>
            <consortium name="Ensembl"/>
        </authorList>
    </citation>
    <scope>IDENTIFICATION</scope>
</reference>
<name>A0A4W6CM68_LATCA</name>
<dbReference type="Proteomes" id="UP000314980">
    <property type="component" value="Unassembled WGS sequence"/>
</dbReference>
<dbReference type="InterPro" id="IPR036179">
    <property type="entry name" value="Ig-like_dom_sf"/>
</dbReference>
<dbReference type="SUPFAM" id="SSF48726">
    <property type="entry name" value="Immunoglobulin"/>
    <property type="match status" value="1"/>
</dbReference>
<reference evidence="3" key="1">
    <citation type="submission" date="2015-09" db="EMBL/GenBank/DDBJ databases">
        <authorList>
            <person name="Sai Rama Sridatta P."/>
        </authorList>
    </citation>
    <scope>NUCLEOTIDE SEQUENCE [LARGE SCALE GENOMIC DNA]</scope>
</reference>